<dbReference type="AlphaFoldDB" id="A0A1I0SKC2"/>
<feature type="transmembrane region" description="Helical" evidence="6">
    <location>
        <begin position="178"/>
        <end position="200"/>
    </location>
</feature>
<feature type="transmembrane region" description="Helical" evidence="6">
    <location>
        <begin position="247"/>
        <end position="271"/>
    </location>
</feature>
<dbReference type="GeneID" id="85484454"/>
<dbReference type="EMBL" id="FOJN01000001">
    <property type="protein sequence ID" value="SFA39959.1"/>
    <property type="molecule type" value="Genomic_DNA"/>
</dbReference>
<keyword evidence="4 6" id="KW-1133">Transmembrane helix</keyword>
<comment type="subcellular location">
    <subcellularLocation>
        <location evidence="1">Cell membrane</location>
        <topology evidence="1">Multi-pass membrane protein</topology>
    </subcellularLocation>
</comment>
<evidence type="ECO:0000256" key="6">
    <source>
        <dbReference type="SAM" id="Phobius"/>
    </source>
</evidence>
<evidence type="ECO:0000256" key="3">
    <source>
        <dbReference type="ARBA" id="ARBA00022692"/>
    </source>
</evidence>
<dbReference type="Proteomes" id="UP000182054">
    <property type="component" value="Unassembled WGS sequence"/>
</dbReference>
<evidence type="ECO:0000256" key="1">
    <source>
        <dbReference type="ARBA" id="ARBA00004651"/>
    </source>
</evidence>
<dbReference type="OrthoDB" id="4374904at2"/>
<gene>
    <name evidence="7" type="ORF">SAMN05444374_101397</name>
</gene>
<keyword evidence="3 6" id="KW-0812">Transmembrane</keyword>
<feature type="transmembrane region" description="Helical" evidence="6">
    <location>
        <begin position="92"/>
        <end position="115"/>
    </location>
</feature>
<feature type="transmembrane region" description="Helical" evidence="6">
    <location>
        <begin position="35"/>
        <end position="57"/>
    </location>
</feature>
<organism evidence="7 8">
    <name type="scientific">Rhodococcoides kroppenstedtii</name>
    <dbReference type="NCBI Taxonomy" id="293050"/>
    <lineage>
        <taxon>Bacteria</taxon>
        <taxon>Bacillati</taxon>
        <taxon>Actinomycetota</taxon>
        <taxon>Actinomycetes</taxon>
        <taxon>Mycobacteriales</taxon>
        <taxon>Nocardiaceae</taxon>
        <taxon>Rhodococcoides</taxon>
    </lineage>
</organism>
<keyword evidence="2" id="KW-1003">Cell membrane</keyword>
<dbReference type="GO" id="GO:0005886">
    <property type="term" value="C:plasma membrane"/>
    <property type="evidence" value="ECO:0007669"/>
    <property type="project" value="UniProtKB-SubCell"/>
</dbReference>
<feature type="transmembrane region" description="Helical" evidence="6">
    <location>
        <begin position="143"/>
        <end position="166"/>
    </location>
</feature>
<dbReference type="Pfam" id="PF03631">
    <property type="entry name" value="Virul_fac_BrkB"/>
    <property type="match status" value="1"/>
</dbReference>
<evidence type="ECO:0000256" key="2">
    <source>
        <dbReference type="ARBA" id="ARBA00022475"/>
    </source>
</evidence>
<evidence type="ECO:0000256" key="5">
    <source>
        <dbReference type="ARBA" id="ARBA00023136"/>
    </source>
</evidence>
<dbReference type="RefSeq" id="WP_082895248.1">
    <property type="nucleotide sequence ID" value="NZ_FOJN01000001.1"/>
</dbReference>
<evidence type="ECO:0000313" key="7">
    <source>
        <dbReference type="EMBL" id="SFA39959.1"/>
    </source>
</evidence>
<feature type="transmembrane region" description="Helical" evidence="6">
    <location>
        <begin position="207"/>
        <end position="235"/>
    </location>
</feature>
<sequence>MPHALTFASVWPALVRSRVAIRSGMRRRMASRDTALVAAGVTFYGGIAVVPMLLLGLKATAVLLGTPTVLRYGDAIASILPDPAGAPEAVRALFLAGTSIGWIGVAVAILPATFYGEGMRRALLVYAPHEETYIGWRGRALSLPVLVITPLLTVPVLVVGNALASIDGGVAGGLFRVWLGFVTVWLVLSVPLGWTFRVVAPIALSRLAVVVGTLTTASFVAGFLQGYVLFLAIPIDWSGPFGGLEPVGAAVATVLWLFLLHVIVLIGWVFTLECDRLVVRRDPAAAAAR</sequence>
<name>A0A1I0SKC2_9NOCA</name>
<evidence type="ECO:0000313" key="8">
    <source>
        <dbReference type="Proteomes" id="UP000182054"/>
    </source>
</evidence>
<dbReference type="InterPro" id="IPR017039">
    <property type="entry name" value="Virul_fac_BrkB"/>
</dbReference>
<keyword evidence="5 6" id="KW-0472">Membrane</keyword>
<proteinExistence type="predicted"/>
<accession>A0A1I0SKC2</accession>
<reference evidence="7 8" key="1">
    <citation type="submission" date="2016-10" db="EMBL/GenBank/DDBJ databases">
        <authorList>
            <person name="de Groot N.N."/>
        </authorList>
    </citation>
    <scope>NUCLEOTIDE SEQUENCE [LARGE SCALE GENOMIC DNA]</scope>
    <source>
        <strain evidence="7 8">DSM 44908</strain>
    </source>
</reference>
<evidence type="ECO:0000256" key="4">
    <source>
        <dbReference type="ARBA" id="ARBA00022989"/>
    </source>
</evidence>
<protein>
    <submittedName>
        <fullName evidence="7">Membrane protein</fullName>
    </submittedName>
</protein>